<proteinExistence type="predicted"/>
<organism evidence="3 4">
    <name type="scientific">[Myrmecia] bisecta</name>
    <dbReference type="NCBI Taxonomy" id="41462"/>
    <lineage>
        <taxon>Eukaryota</taxon>
        <taxon>Viridiplantae</taxon>
        <taxon>Chlorophyta</taxon>
        <taxon>core chlorophytes</taxon>
        <taxon>Trebouxiophyceae</taxon>
        <taxon>Trebouxiales</taxon>
        <taxon>Trebouxiaceae</taxon>
        <taxon>Myrmecia</taxon>
    </lineage>
</organism>
<feature type="region of interest" description="Disordered" evidence="2">
    <location>
        <begin position="38"/>
        <end position="91"/>
    </location>
</feature>
<evidence type="ECO:0000313" key="4">
    <source>
        <dbReference type="Proteomes" id="UP001489004"/>
    </source>
</evidence>
<dbReference type="EMBL" id="JALJOR010000007">
    <property type="protein sequence ID" value="KAK9814399.1"/>
    <property type="molecule type" value="Genomic_DNA"/>
</dbReference>
<evidence type="ECO:0000256" key="1">
    <source>
        <dbReference type="SAM" id="Coils"/>
    </source>
</evidence>
<reference evidence="3 4" key="1">
    <citation type="journal article" date="2024" name="Nat. Commun.">
        <title>Phylogenomics reveals the evolutionary origins of lichenization in chlorophyte algae.</title>
        <authorList>
            <person name="Puginier C."/>
            <person name="Libourel C."/>
            <person name="Otte J."/>
            <person name="Skaloud P."/>
            <person name="Haon M."/>
            <person name="Grisel S."/>
            <person name="Petersen M."/>
            <person name="Berrin J.G."/>
            <person name="Delaux P.M."/>
            <person name="Dal Grande F."/>
            <person name="Keller J."/>
        </authorList>
    </citation>
    <scope>NUCLEOTIDE SEQUENCE [LARGE SCALE GENOMIC DNA]</scope>
    <source>
        <strain evidence="3 4">SAG 2043</strain>
    </source>
</reference>
<comment type="caution">
    <text evidence="3">The sequence shown here is derived from an EMBL/GenBank/DDBJ whole genome shotgun (WGS) entry which is preliminary data.</text>
</comment>
<dbReference type="Proteomes" id="UP001489004">
    <property type="component" value="Unassembled WGS sequence"/>
</dbReference>
<feature type="coiled-coil region" evidence="1">
    <location>
        <begin position="138"/>
        <end position="165"/>
    </location>
</feature>
<accession>A0AAW1Q1R1</accession>
<feature type="region of interest" description="Disordered" evidence="2">
    <location>
        <begin position="327"/>
        <end position="377"/>
    </location>
</feature>
<keyword evidence="1" id="KW-0175">Coiled coil</keyword>
<evidence type="ECO:0000313" key="3">
    <source>
        <dbReference type="EMBL" id="KAK9814399.1"/>
    </source>
</evidence>
<evidence type="ECO:0000256" key="2">
    <source>
        <dbReference type="SAM" id="MobiDB-lite"/>
    </source>
</evidence>
<sequence>MTAAGALDQLDQEIAAVQCSLPASPTTICKPAYRWQSAGLNEDQQGPEERSPRAKSRGSASPRSAMHRLNSPARLRVDAATSPPRSPRSVQALQDLPAWSTSPRGKIILPVEEMAHEFAPRPLSATRMQHETSGARLYKDAQGRAERLKERRQRLQAEQEVHVDMLQSSRRMCQAHARSFHKRQQELLDRKQALALTAQPRDLEDLKECRPPIISDRSRQMVRSIDDLQAWQMRKKATLAKLVAEKQEAEDLTLTFSPRILPRSRRLAIKAATRTSNWLETGELPPSLLPFRSLARFRPRTPKTPALQEEEAAGAALLSGTAPAGEIKRALAERGRRPTVRQLSAAGNARQRAQGRQSRHEPRYHSSPIHQAANGAG</sequence>
<feature type="compositionally biased region" description="Basic and acidic residues" evidence="2">
    <location>
        <begin position="327"/>
        <end position="336"/>
    </location>
</feature>
<gene>
    <name evidence="3" type="ORF">WJX72_005318</name>
</gene>
<dbReference type="AlphaFoldDB" id="A0AAW1Q1R1"/>
<feature type="compositionally biased region" description="Low complexity" evidence="2">
    <location>
        <begin position="344"/>
        <end position="356"/>
    </location>
</feature>
<protein>
    <submittedName>
        <fullName evidence="3">Uncharacterized protein</fullName>
    </submittedName>
</protein>
<keyword evidence="4" id="KW-1185">Reference proteome</keyword>
<name>A0AAW1Q1R1_9CHLO</name>